<keyword evidence="1" id="KW-0175">Coiled coil</keyword>
<evidence type="ECO:0000313" key="4">
    <source>
        <dbReference type="EMBL" id="TPE55516.1"/>
    </source>
</evidence>
<protein>
    <submittedName>
        <fullName evidence="4">Uncharacterized protein</fullName>
    </submittedName>
</protein>
<feature type="region of interest" description="Disordered" evidence="2">
    <location>
        <begin position="219"/>
        <end position="254"/>
    </location>
</feature>
<name>A0A501X4S7_9GAMM</name>
<keyword evidence="5" id="KW-1185">Reference proteome</keyword>
<dbReference type="EMBL" id="VFRR01000001">
    <property type="protein sequence ID" value="TPE55516.1"/>
    <property type="molecule type" value="Genomic_DNA"/>
</dbReference>
<keyword evidence="3" id="KW-0812">Transmembrane</keyword>
<comment type="caution">
    <text evidence="4">The sequence shown here is derived from an EMBL/GenBank/DDBJ whole genome shotgun (WGS) entry which is preliminary data.</text>
</comment>
<evidence type="ECO:0000256" key="1">
    <source>
        <dbReference type="SAM" id="Coils"/>
    </source>
</evidence>
<gene>
    <name evidence="4" type="ORF">FJM67_00245</name>
</gene>
<reference evidence="4 5" key="1">
    <citation type="submission" date="2019-06" db="EMBL/GenBank/DDBJ databases">
        <title>A novel bacterium of genus Marinomonas, isolated from coastal sand.</title>
        <authorList>
            <person name="Huang H."/>
            <person name="Mo K."/>
            <person name="Hu Y."/>
        </authorList>
    </citation>
    <scope>NUCLEOTIDE SEQUENCE [LARGE SCALE GENOMIC DNA]</scope>
    <source>
        <strain evidence="4 5">HB171799</strain>
    </source>
</reference>
<dbReference type="OrthoDB" id="6094357at2"/>
<organism evidence="4 5">
    <name type="scientific">Maribrevibacterium harenarium</name>
    <dbReference type="NCBI Taxonomy" id="2589817"/>
    <lineage>
        <taxon>Bacteria</taxon>
        <taxon>Pseudomonadati</taxon>
        <taxon>Pseudomonadota</taxon>
        <taxon>Gammaproteobacteria</taxon>
        <taxon>Oceanospirillales</taxon>
        <taxon>Oceanospirillaceae</taxon>
        <taxon>Maribrevibacterium</taxon>
    </lineage>
</organism>
<sequence length="511" mass="58789">MPKWILWALLEVSTVMVFISAFLFWRGAKLRRRQDDSSDSELSAEATTEPTGEEAEERNMKQFAAFLDKQVTFAAEKLKSLRPVDDLTLITRFKIWGTLLKAERAIILNEASSRPRPILNRFMASILNAVASSSGNQQNKENLTLSIREVDDEFKQAGELLLSKEELINNQKLLHKDITDSIDRASKRLNRLKIKEQELARLSAELDKLRRQNEKLQAYHNEPISIAPKPSAISKNEDRLRHDSHKHLQSLQHLSDRQQTVIEQLQAQLAQQKENGSQQDKDNRTVALQRMERLVNESKSLIGQLNNELDTTNLSIESLKEDISKRDQELQALEQKLQQENATAVGQFTKVNSSKKDTLNDFMTDISDAKANDAVDNAIYEEQEKEVKVLERLLQESETCVQLLVQELEIAEKENQELLQQLDRKAARMKLENSVNKTLGSTNDTIELNRLRQRNRQLVEATTNLKNQLVNAATHNQEKELRTEYNRKSLELDRLQLAYSDLERKYLGTLN</sequence>
<dbReference type="Proteomes" id="UP000315901">
    <property type="component" value="Unassembled WGS sequence"/>
</dbReference>
<evidence type="ECO:0000313" key="5">
    <source>
        <dbReference type="Proteomes" id="UP000315901"/>
    </source>
</evidence>
<dbReference type="RefSeq" id="WP_140586543.1">
    <property type="nucleotide sequence ID" value="NZ_VFRR01000001.1"/>
</dbReference>
<accession>A0A501X4S7</accession>
<keyword evidence="3" id="KW-1133">Transmembrane helix</keyword>
<evidence type="ECO:0000256" key="3">
    <source>
        <dbReference type="SAM" id="Phobius"/>
    </source>
</evidence>
<feature type="transmembrane region" description="Helical" evidence="3">
    <location>
        <begin position="6"/>
        <end position="25"/>
    </location>
</feature>
<keyword evidence="3" id="KW-0472">Membrane</keyword>
<evidence type="ECO:0000256" key="2">
    <source>
        <dbReference type="SAM" id="MobiDB-lite"/>
    </source>
</evidence>
<dbReference type="AlphaFoldDB" id="A0A501X4S7"/>
<proteinExistence type="predicted"/>
<feature type="coiled-coil region" evidence="1">
    <location>
        <begin position="380"/>
        <end position="505"/>
    </location>
</feature>
<feature type="region of interest" description="Disordered" evidence="2">
    <location>
        <begin position="36"/>
        <end position="57"/>
    </location>
</feature>